<comment type="caution">
    <text evidence="3">The sequence shown here is derived from an EMBL/GenBank/DDBJ whole genome shotgun (WGS) entry which is preliminary data.</text>
</comment>
<feature type="signal peptide" evidence="2">
    <location>
        <begin position="1"/>
        <end position="22"/>
    </location>
</feature>
<evidence type="ECO:0000256" key="2">
    <source>
        <dbReference type="SAM" id="SignalP"/>
    </source>
</evidence>
<dbReference type="AlphaFoldDB" id="A0A9N8RVW3"/>
<feature type="compositionally biased region" description="Polar residues" evidence="1">
    <location>
        <begin position="97"/>
        <end position="120"/>
    </location>
</feature>
<evidence type="ECO:0000313" key="4">
    <source>
        <dbReference type="Proteomes" id="UP000789704"/>
    </source>
</evidence>
<keyword evidence="2" id="KW-0732">Signal</keyword>
<gene>
    <name evidence="3" type="ORF">LMG31841_01934</name>
</gene>
<feature type="compositionally biased region" description="Polar residues" evidence="1">
    <location>
        <begin position="41"/>
        <end position="61"/>
    </location>
</feature>
<dbReference type="EMBL" id="CAJQZC010000003">
    <property type="protein sequence ID" value="CAG4894538.1"/>
    <property type="molecule type" value="Genomic_DNA"/>
</dbReference>
<reference evidence="3" key="1">
    <citation type="submission" date="2021-04" db="EMBL/GenBank/DDBJ databases">
        <authorList>
            <person name="Vanwijnsberghe S."/>
        </authorList>
    </citation>
    <scope>NUCLEOTIDE SEQUENCE</scope>
    <source>
        <strain evidence="3">LMG 31841</strain>
    </source>
</reference>
<organism evidence="3 4">
    <name type="scientific">Paraburkholderia saeva</name>
    <dbReference type="NCBI Taxonomy" id="2777537"/>
    <lineage>
        <taxon>Bacteria</taxon>
        <taxon>Pseudomonadati</taxon>
        <taxon>Pseudomonadota</taxon>
        <taxon>Betaproteobacteria</taxon>
        <taxon>Burkholderiales</taxon>
        <taxon>Burkholderiaceae</taxon>
        <taxon>Paraburkholderia</taxon>
    </lineage>
</organism>
<dbReference type="Proteomes" id="UP000789704">
    <property type="component" value="Unassembled WGS sequence"/>
</dbReference>
<accession>A0A9N8RVW3</accession>
<sequence length="120" mass="12706">MKNCLLLTCATLIFLQQPCALAQSTDAAGTLHAKPAITVQHSTQKSATSSARESFTASTPAVTDLKRPQTSTLSNREKLNTFRAHPSSSASASDDPWSNNATVASPWTSPDYSAPQTSQP</sequence>
<keyword evidence="4" id="KW-1185">Reference proteome</keyword>
<evidence type="ECO:0000313" key="3">
    <source>
        <dbReference type="EMBL" id="CAG4894538.1"/>
    </source>
</evidence>
<feature type="chain" id="PRO_5040376323" evidence="2">
    <location>
        <begin position="23"/>
        <end position="120"/>
    </location>
</feature>
<proteinExistence type="predicted"/>
<dbReference type="RefSeq" id="WP_228875929.1">
    <property type="nucleotide sequence ID" value="NZ_CAJQZC010000003.1"/>
</dbReference>
<name>A0A9N8RVW3_9BURK</name>
<protein>
    <submittedName>
        <fullName evidence="3">Uncharacterized protein</fullName>
    </submittedName>
</protein>
<feature type="region of interest" description="Disordered" evidence="1">
    <location>
        <begin position="41"/>
        <end position="120"/>
    </location>
</feature>
<feature type="compositionally biased region" description="Low complexity" evidence="1">
    <location>
        <begin position="86"/>
        <end position="96"/>
    </location>
</feature>
<evidence type="ECO:0000256" key="1">
    <source>
        <dbReference type="SAM" id="MobiDB-lite"/>
    </source>
</evidence>